<evidence type="ECO:0000256" key="4">
    <source>
        <dbReference type="PROSITE-ProRule" id="PRU00175"/>
    </source>
</evidence>
<feature type="transmembrane region" description="Helical" evidence="6">
    <location>
        <begin position="50"/>
        <end position="67"/>
    </location>
</feature>
<dbReference type="PANTHER" id="PTHR45798">
    <property type="entry name" value="RING-H2 FINGER PROTEIN ATL61-RELATED-RELATED"/>
    <property type="match status" value="1"/>
</dbReference>
<accession>C5LW26</accession>
<dbReference type="PANTHER" id="PTHR45798:SF97">
    <property type="entry name" value="ALCOHOL-SENSITIVE RING FINGER PROTEIN 1"/>
    <property type="match status" value="1"/>
</dbReference>
<evidence type="ECO:0000313" key="9">
    <source>
        <dbReference type="Proteomes" id="UP000007800"/>
    </source>
</evidence>
<evidence type="ECO:0000313" key="8">
    <source>
        <dbReference type="EMBL" id="EEQ99096.1"/>
    </source>
</evidence>
<gene>
    <name evidence="8" type="ORF">Pmar_PMAR019744</name>
</gene>
<evidence type="ECO:0000259" key="7">
    <source>
        <dbReference type="PROSITE" id="PS50089"/>
    </source>
</evidence>
<dbReference type="GO" id="GO:0008270">
    <property type="term" value="F:zinc ion binding"/>
    <property type="evidence" value="ECO:0007669"/>
    <property type="project" value="UniProtKB-KW"/>
</dbReference>
<organism evidence="9">
    <name type="scientific">Perkinsus marinus (strain ATCC 50983 / TXsc)</name>
    <dbReference type="NCBI Taxonomy" id="423536"/>
    <lineage>
        <taxon>Eukaryota</taxon>
        <taxon>Sar</taxon>
        <taxon>Alveolata</taxon>
        <taxon>Perkinsozoa</taxon>
        <taxon>Perkinsea</taxon>
        <taxon>Perkinsida</taxon>
        <taxon>Perkinsidae</taxon>
        <taxon>Perkinsus</taxon>
    </lineage>
</organism>
<dbReference type="SMART" id="SM00184">
    <property type="entry name" value="RING"/>
    <property type="match status" value="1"/>
</dbReference>
<keyword evidence="6" id="KW-0472">Membrane</keyword>
<dbReference type="AlphaFoldDB" id="C5LW26"/>
<dbReference type="Proteomes" id="UP000007800">
    <property type="component" value="Unassembled WGS sequence"/>
</dbReference>
<dbReference type="EMBL" id="GG686046">
    <property type="protein sequence ID" value="EEQ99096.1"/>
    <property type="molecule type" value="Genomic_DNA"/>
</dbReference>
<evidence type="ECO:0000256" key="6">
    <source>
        <dbReference type="SAM" id="Phobius"/>
    </source>
</evidence>
<dbReference type="PROSITE" id="PS50089">
    <property type="entry name" value="ZF_RING_2"/>
    <property type="match status" value="1"/>
</dbReference>
<dbReference type="GeneID" id="9044420"/>
<evidence type="ECO:0000256" key="5">
    <source>
        <dbReference type="SAM" id="MobiDB-lite"/>
    </source>
</evidence>
<dbReference type="SUPFAM" id="SSF57850">
    <property type="entry name" value="RING/U-box"/>
    <property type="match status" value="1"/>
</dbReference>
<dbReference type="Gene3D" id="3.30.40.10">
    <property type="entry name" value="Zinc/RING finger domain, C3HC4 (zinc finger)"/>
    <property type="match status" value="1"/>
</dbReference>
<dbReference type="Pfam" id="PF13639">
    <property type="entry name" value="zf-RING_2"/>
    <property type="match status" value="1"/>
</dbReference>
<dbReference type="OMA" id="NDPRCIC"/>
<dbReference type="CDD" id="cd16448">
    <property type="entry name" value="RING-H2"/>
    <property type="match status" value="1"/>
</dbReference>
<dbReference type="InterPro" id="IPR052788">
    <property type="entry name" value="RING-type_E3_ligase_ATL"/>
</dbReference>
<feature type="region of interest" description="Disordered" evidence="5">
    <location>
        <begin position="214"/>
        <end position="235"/>
    </location>
</feature>
<dbReference type="RefSeq" id="XP_002766379.1">
    <property type="nucleotide sequence ID" value="XM_002766333.1"/>
</dbReference>
<proteinExistence type="predicted"/>
<reference evidence="8 9" key="1">
    <citation type="submission" date="2008-07" db="EMBL/GenBank/DDBJ databases">
        <authorList>
            <person name="El-Sayed N."/>
            <person name="Caler E."/>
            <person name="Inman J."/>
            <person name="Amedeo P."/>
            <person name="Hass B."/>
            <person name="Wortman J."/>
        </authorList>
    </citation>
    <scope>NUCLEOTIDE SEQUENCE [LARGE SCALE GENOMIC DNA]</scope>
    <source>
        <strain evidence="9">ATCC 50983 / TXsc</strain>
    </source>
</reference>
<feature type="domain" description="RING-type" evidence="7">
    <location>
        <begin position="150"/>
        <end position="198"/>
    </location>
</feature>
<feature type="transmembrane region" description="Helical" evidence="6">
    <location>
        <begin position="73"/>
        <end position="92"/>
    </location>
</feature>
<evidence type="ECO:0000256" key="2">
    <source>
        <dbReference type="ARBA" id="ARBA00022771"/>
    </source>
</evidence>
<dbReference type="InParanoid" id="C5LW26"/>
<evidence type="ECO:0000256" key="1">
    <source>
        <dbReference type="ARBA" id="ARBA00022723"/>
    </source>
</evidence>
<protein>
    <recommendedName>
        <fullName evidence="7">RING-type domain-containing protein</fullName>
    </recommendedName>
</protein>
<dbReference type="InterPro" id="IPR001841">
    <property type="entry name" value="Znf_RING"/>
</dbReference>
<evidence type="ECO:0000256" key="3">
    <source>
        <dbReference type="ARBA" id="ARBA00022833"/>
    </source>
</evidence>
<keyword evidence="3" id="KW-0862">Zinc</keyword>
<keyword evidence="6" id="KW-1133">Transmembrane helix</keyword>
<keyword evidence="1" id="KW-0479">Metal-binding</keyword>
<dbReference type="InterPro" id="IPR013083">
    <property type="entry name" value="Znf_RING/FYVE/PHD"/>
</dbReference>
<sequence length="235" mass="26958">MELPSSTPQSSGHILHLHRRLHHHHDTEDGHPRIFKDIFRTGVWAPQFRAMWIAWLVMYISLGVFIGLSGEKWPILVAYLFFFGVFPPLAIIKRIFTIKKREAVERERESRDRALQLANDKLATEKWLKNNCERMMGDDPRCICYCKDECAICLSDYHPSDVLILLPCHHVYHLQCIKMLLDSPMSYDGNAPRCPLCRARLGDEVLMPERGKTMESVGNDASPPPTTTTTTVTSL</sequence>
<keyword evidence="9" id="KW-1185">Reference proteome</keyword>
<keyword evidence="6" id="KW-0812">Transmembrane</keyword>
<name>C5LW26_PERM5</name>
<dbReference type="OrthoDB" id="439844at2759"/>
<keyword evidence="2 4" id="KW-0863">Zinc-finger</keyword>